<dbReference type="Gene3D" id="1.10.730.10">
    <property type="entry name" value="Isoleucyl-tRNA Synthetase, Domain 1"/>
    <property type="match status" value="1"/>
</dbReference>
<evidence type="ECO:0000256" key="8">
    <source>
        <dbReference type="ARBA" id="ARBA00023146"/>
    </source>
</evidence>
<evidence type="ECO:0000256" key="9">
    <source>
        <dbReference type="ARBA" id="ARBA00024407"/>
    </source>
</evidence>
<evidence type="ECO:0000256" key="3">
    <source>
        <dbReference type="ARBA" id="ARBA00022490"/>
    </source>
</evidence>
<evidence type="ECO:0000256" key="6">
    <source>
        <dbReference type="ARBA" id="ARBA00022840"/>
    </source>
</evidence>
<evidence type="ECO:0000259" key="15">
    <source>
        <dbReference type="Pfam" id="PF08264"/>
    </source>
</evidence>
<keyword evidence="4 16" id="KW-0436">Ligase</keyword>
<dbReference type="NCBIfam" id="TIGR00422">
    <property type="entry name" value="valS"/>
    <property type="match status" value="1"/>
</dbReference>
<evidence type="ECO:0000256" key="4">
    <source>
        <dbReference type="ARBA" id="ARBA00022598"/>
    </source>
</evidence>
<evidence type="ECO:0000256" key="2">
    <source>
        <dbReference type="ARBA" id="ARBA00013169"/>
    </source>
</evidence>
<reference evidence="16" key="1">
    <citation type="journal article" date="2020" name="mSystems">
        <title>Genome- and Community-Level Interaction Insights into Carbon Utilization and Element Cycling Functions of Hydrothermarchaeota in Hydrothermal Sediment.</title>
        <authorList>
            <person name="Zhou Z."/>
            <person name="Liu Y."/>
            <person name="Xu W."/>
            <person name="Pan J."/>
            <person name="Luo Z.H."/>
            <person name="Li M."/>
        </authorList>
    </citation>
    <scope>NUCLEOTIDE SEQUENCE [LARGE SCALE GENOMIC DNA]</scope>
    <source>
        <strain evidence="16">SpSt-1056</strain>
    </source>
</reference>
<dbReference type="Pfam" id="PF08264">
    <property type="entry name" value="Anticodon_1"/>
    <property type="match status" value="1"/>
</dbReference>
<evidence type="ECO:0000256" key="7">
    <source>
        <dbReference type="ARBA" id="ARBA00022917"/>
    </source>
</evidence>
<accession>A0A7C5Q820</accession>
<dbReference type="EC" id="6.1.1.9" evidence="2 13"/>
<comment type="similarity">
    <text evidence="12">Belongs to the class-I aminoacyl-tRNA synthetase family. ValS type 2 subfamily.</text>
</comment>
<dbReference type="SUPFAM" id="SSF47323">
    <property type="entry name" value="Anticodon-binding domain of a subclass of class I aminoacyl-tRNA synthetases"/>
    <property type="match status" value="1"/>
</dbReference>
<dbReference type="CDD" id="cd07962">
    <property type="entry name" value="Anticodon_Ia_Val"/>
    <property type="match status" value="1"/>
</dbReference>
<proteinExistence type="inferred from homology"/>
<comment type="subcellular location">
    <subcellularLocation>
        <location evidence="1">Cytoplasm</location>
    </subcellularLocation>
</comment>
<dbReference type="InterPro" id="IPR013155">
    <property type="entry name" value="M/V/L/I-tRNA-synth_anticd-bd"/>
</dbReference>
<dbReference type="Pfam" id="PF00133">
    <property type="entry name" value="tRNA-synt_1"/>
    <property type="match status" value="1"/>
</dbReference>
<dbReference type="InterPro" id="IPR033705">
    <property type="entry name" value="Anticodon_Ia_Val"/>
</dbReference>
<dbReference type="Gene3D" id="3.40.50.620">
    <property type="entry name" value="HUPs"/>
    <property type="match status" value="2"/>
</dbReference>
<dbReference type="InterPro" id="IPR014729">
    <property type="entry name" value="Rossmann-like_a/b/a_fold"/>
</dbReference>
<comment type="catalytic activity">
    <reaction evidence="10">
        <text>tRNA(Val) + L-valine + ATP = L-valyl-tRNA(Val) + AMP + diphosphate</text>
        <dbReference type="Rhea" id="RHEA:10704"/>
        <dbReference type="Rhea" id="RHEA-COMP:9672"/>
        <dbReference type="Rhea" id="RHEA-COMP:9708"/>
        <dbReference type="ChEBI" id="CHEBI:30616"/>
        <dbReference type="ChEBI" id="CHEBI:33019"/>
        <dbReference type="ChEBI" id="CHEBI:57762"/>
        <dbReference type="ChEBI" id="CHEBI:78442"/>
        <dbReference type="ChEBI" id="CHEBI:78537"/>
        <dbReference type="ChEBI" id="CHEBI:456215"/>
        <dbReference type="EC" id="6.1.1.9"/>
    </reaction>
</comment>
<keyword evidence="8" id="KW-0030">Aminoacyl-tRNA synthetase</keyword>
<keyword evidence="3" id="KW-0963">Cytoplasm</keyword>
<dbReference type="InterPro" id="IPR002303">
    <property type="entry name" value="Valyl-tRNA_ligase"/>
</dbReference>
<evidence type="ECO:0000256" key="5">
    <source>
        <dbReference type="ARBA" id="ARBA00022741"/>
    </source>
</evidence>
<name>A0A7C5Q820_CALS0</name>
<dbReference type="InterPro" id="IPR009008">
    <property type="entry name" value="Val/Leu/Ile-tRNA-synth_edit"/>
</dbReference>
<evidence type="ECO:0000256" key="11">
    <source>
        <dbReference type="ARBA" id="ARBA00055630"/>
    </source>
</evidence>
<dbReference type="GO" id="GO:0002161">
    <property type="term" value="F:aminoacyl-tRNA deacylase activity"/>
    <property type="evidence" value="ECO:0007669"/>
    <property type="project" value="InterPro"/>
</dbReference>
<evidence type="ECO:0000256" key="13">
    <source>
        <dbReference type="NCBIfam" id="TIGR00422"/>
    </source>
</evidence>
<dbReference type="PRINTS" id="PR00986">
    <property type="entry name" value="TRNASYNTHVAL"/>
</dbReference>
<keyword evidence="6" id="KW-0067">ATP-binding</keyword>
<sequence>MAFKPVIDEKAWRPSLEKEIYKTWEEADIYRFNSKSRKKKFIVDTPPPYPSGRPWHIGAASQYSQIDMIARTARMTGYMTLFPIGIDRNGLPVEMYTEKKYGISIRSTPREKYIELCATSLDELEEEMIAIMKRMGLSGDFKNRYRTDSPEYRRLTQTTFAKLWKKGLIYKATRPNNYCHVCGTTIADAEVEHEPLPAKLHYIKFGLENSGDIIIATTRPELIVSCRAVIVNPNDERYLKLHGATATTPIYGEKVPIIPRPEARPEFGSGAVMVCSYGDYMDVKLFRELKLEEKIVIGLDGRMNEKAGFLAGLTVEQARAMVVERLRQEGFLVKSEEITHMTPMCERSKNPIEIIPMEEYYLKQLDFAEELKKIAYKTEFLPDESRQLLINWINSLAIDWPISRRRYYATEIPVWYCKNCGEAIVADDGKYHRPWAEKPPAEACPRCGAKDFAGDERTFDTWMDSSITPLFIISDRRTGRIMWNLYPVTIRPQGKDIVRTWLYYTLLRCYQLTGKPPFKKVWLGGLGLDEHGEKMSKSRGNVIDPMPILEKYGADCFRFWSAQEASLGENFRISEARIAGAGKFLTKLWNIGRYVSMFPKPRKAFLQPSDKWILSELSRTTDACLQGYQKFNFFIPANEVRKFVWNLFAPHYIEMSKPRAYGMGFNPSEQKAAMYTLHTVFKTVLLLLAPITPFITDYFWVKLYGRRSIHLENFPKNVWRQDYVRYTDKIVEFNSTVWSYKKSHGLSLKDEVNLAVPSELRLFEKDLKAMHRLKS</sequence>
<evidence type="ECO:0000259" key="14">
    <source>
        <dbReference type="Pfam" id="PF00133"/>
    </source>
</evidence>
<organism evidence="16">
    <name type="scientific">Caldiarchaeum subterraneum</name>
    <dbReference type="NCBI Taxonomy" id="311458"/>
    <lineage>
        <taxon>Archaea</taxon>
        <taxon>Nitrososphaerota</taxon>
        <taxon>Candidatus Caldarchaeales</taxon>
        <taxon>Candidatus Caldarchaeaceae</taxon>
        <taxon>Candidatus Caldarchaeum</taxon>
    </lineage>
</organism>
<gene>
    <name evidence="16" type="ORF">ENM11_04635</name>
</gene>
<evidence type="ECO:0000256" key="12">
    <source>
        <dbReference type="ARBA" id="ARBA00061452"/>
    </source>
</evidence>
<comment type="function">
    <text evidence="11">Catalyzes the attachment of valine to tRNA(Val). As ValRS can inadvertently accommodate and process structurally similar amino acids such as threonine, to avoid such errors, it has a 'posttransfer' editing activity that hydrolyzes mischarged Thr-tRNA(Val) in a tRNA-dependent manner.</text>
</comment>
<dbReference type="SUPFAM" id="SSF50677">
    <property type="entry name" value="ValRS/IleRS/LeuRS editing domain"/>
    <property type="match status" value="1"/>
</dbReference>
<dbReference type="GO" id="GO:0006438">
    <property type="term" value="P:valyl-tRNA aminoacylation"/>
    <property type="evidence" value="ECO:0007669"/>
    <property type="project" value="UniProtKB-UniRule"/>
</dbReference>
<keyword evidence="5" id="KW-0547">Nucleotide-binding</keyword>
<dbReference type="FunFam" id="3.40.50.620:FF:000192">
    <property type="entry name" value="Valine--tRNA ligase"/>
    <property type="match status" value="1"/>
</dbReference>
<comment type="caution">
    <text evidence="16">The sequence shown here is derived from an EMBL/GenBank/DDBJ whole genome shotgun (WGS) entry which is preliminary data.</text>
</comment>
<dbReference type="GO" id="GO:0005524">
    <property type="term" value="F:ATP binding"/>
    <property type="evidence" value="ECO:0007669"/>
    <property type="project" value="UniProtKB-KW"/>
</dbReference>
<evidence type="ECO:0000256" key="10">
    <source>
        <dbReference type="ARBA" id="ARBA00047552"/>
    </source>
</evidence>
<dbReference type="PANTHER" id="PTHR11946:SF93">
    <property type="entry name" value="VALINE--TRNA LIGASE, CHLOROPLASTIC_MITOCHONDRIAL 2"/>
    <property type="match status" value="1"/>
</dbReference>
<dbReference type="SUPFAM" id="SSF52374">
    <property type="entry name" value="Nucleotidylyl transferase"/>
    <property type="match status" value="1"/>
</dbReference>
<dbReference type="PANTHER" id="PTHR11946">
    <property type="entry name" value="VALYL-TRNA SYNTHETASES"/>
    <property type="match status" value="1"/>
</dbReference>
<keyword evidence="7" id="KW-0648">Protein biosynthesis</keyword>
<evidence type="ECO:0000313" key="16">
    <source>
        <dbReference type="EMBL" id="HHK68426.1"/>
    </source>
</evidence>
<dbReference type="GO" id="GO:0004832">
    <property type="term" value="F:valine-tRNA ligase activity"/>
    <property type="evidence" value="ECO:0007669"/>
    <property type="project" value="UniProtKB-UniRule"/>
</dbReference>
<feature type="domain" description="Aminoacyl-tRNA synthetase class Ia" evidence="14">
    <location>
        <begin position="20"/>
        <end position="573"/>
    </location>
</feature>
<dbReference type="EMBL" id="DRWN01000031">
    <property type="protein sequence ID" value="HHK68426.1"/>
    <property type="molecule type" value="Genomic_DNA"/>
</dbReference>
<dbReference type="InterPro" id="IPR009080">
    <property type="entry name" value="tRNAsynth_Ia_anticodon-bd"/>
</dbReference>
<feature type="domain" description="Methionyl/Valyl/Leucyl/Isoleucyl-tRNA synthetase anticodon-binding" evidence="15">
    <location>
        <begin position="610"/>
        <end position="753"/>
    </location>
</feature>
<dbReference type="AlphaFoldDB" id="A0A7C5Q820"/>
<dbReference type="GO" id="GO:0005829">
    <property type="term" value="C:cytosol"/>
    <property type="evidence" value="ECO:0007669"/>
    <property type="project" value="TreeGrafter"/>
</dbReference>
<protein>
    <recommendedName>
        <fullName evidence="9 13">Valine--tRNA ligase</fullName>
        <ecNumber evidence="2 13">6.1.1.9</ecNumber>
    </recommendedName>
</protein>
<dbReference type="NCBIfam" id="NF009687">
    <property type="entry name" value="PRK13208.1"/>
    <property type="match status" value="1"/>
</dbReference>
<dbReference type="InterPro" id="IPR002300">
    <property type="entry name" value="aa-tRNA-synth_Ia"/>
</dbReference>
<evidence type="ECO:0000256" key="1">
    <source>
        <dbReference type="ARBA" id="ARBA00004496"/>
    </source>
</evidence>